<dbReference type="Gene3D" id="3.40.50.150">
    <property type="entry name" value="Vaccinia Virus protein VP39"/>
    <property type="match status" value="1"/>
</dbReference>
<dbReference type="InterPro" id="IPR029063">
    <property type="entry name" value="SAM-dependent_MTases_sf"/>
</dbReference>
<name>A0ABU9ZCQ6_9HYPH</name>
<accession>A0ABU9ZCQ6</accession>
<evidence type="ECO:0000313" key="6">
    <source>
        <dbReference type="EMBL" id="MEN3229237.1"/>
    </source>
</evidence>
<protein>
    <submittedName>
        <fullName evidence="6">DNA cytosine methyltransferase</fullName>
    </submittedName>
</protein>
<keyword evidence="1 6" id="KW-0489">Methyltransferase</keyword>
<sequence>MSGLAYYNEIDPYAAQWIRNLIAAGLVMPGDVDERSIVDVRPSDLDGYERCHFFAGIAVWDYALGLAGWPAGRPVWTGSCPCQPFSAAGRKGGVSDERHLWPAFFHLIEQCEPATVLGEQVASKDGLDWLDLVQADLEGAHYDVAAIDLCAAGVGAPHIRQRLWFLADAQRQRLRSEGSGTARSTPRGVPGEDRQRERVRPHVGPGRAGLASVVAHTDGGNTGSEWQQRGRQHGQQSENRFAGVVGDAERARLAVGPVEDQQRGTVRVEGAAIGASGALRGPWSGAQWLWCSDRRWRPVEPGTFPLAHGAPARVGRLRAYGNAINAEAAAAFIGAVIDTLTPTPTPTPGGLAEGGAVVSGFPFSWLLPTALMRTGECLVPTDLSWRRADQLVKAGFASIDPHHQRWLGKLTLSASGRARAGLSPLKPPAKEA</sequence>
<evidence type="ECO:0000256" key="1">
    <source>
        <dbReference type="ARBA" id="ARBA00022603"/>
    </source>
</evidence>
<dbReference type="InterPro" id="IPR001525">
    <property type="entry name" value="C5_MeTfrase"/>
</dbReference>
<evidence type="ECO:0000256" key="2">
    <source>
        <dbReference type="ARBA" id="ARBA00022679"/>
    </source>
</evidence>
<dbReference type="GO" id="GO:0032259">
    <property type="term" value="P:methylation"/>
    <property type="evidence" value="ECO:0007669"/>
    <property type="project" value="UniProtKB-KW"/>
</dbReference>
<evidence type="ECO:0000256" key="3">
    <source>
        <dbReference type="ARBA" id="ARBA00022747"/>
    </source>
</evidence>
<evidence type="ECO:0000313" key="7">
    <source>
        <dbReference type="Proteomes" id="UP001404845"/>
    </source>
</evidence>
<feature type="region of interest" description="Disordered" evidence="5">
    <location>
        <begin position="175"/>
        <end position="239"/>
    </location>
</feature>
<dbReference type="GO" id="GO:0008168">
    <property type="term" value="F:methyltransferase activity"/>
    <property type="evidence" value="ECO:0007669"/>
    <property type="project" value="UniProtKB-KW"/>
</dbReference>
<comment type="catalytic activity">
    <reaction evidence="4">
        <text>a 2'-deoxycytidine in DNA + S-adenosyl-L-methionine = a 5-methyl-2'-deoxycytidine in DNA + S-adenosyl-L-homocysteine + H(+)</text>
        <dbReference type="Rhea" id="RHEA:13681"/>
        <dbReference type="Rhea" id="RHEA-COMP:11369"/>
        <dbReference type="Rhea" id="RHEA-COMP:11370"/>
        <dbReference type="ChEBI" id="CHEBI:15378"/>
        <dbReference type="ChEBI" id="CHEBI:57856"/>
        <dbReference type="ChEBI" id="CHEBI:59789"/>
        <dbReference type="ChEBI" id="CHEBI:85452"/>
        <dbReference type="ChEBI" id="CHEBI:85454"/>
        <dbReference type="EC" id="2.1.1.37"/>
    </reaction>
</comment>
<keyword evidence="3" id="KW-0680">Restriction system</keyword>
<proteinExistence type="predicted"/>
<reference evidence="6 7" key="1">
    <citation type="journal article" date="2023" name="PLoS ONE">
        <title>Complete genome assembly of Hawai'i environmental nontuberculous mycobacteria reveals unexpected co-isolation with methylobacteria.</title>
        <authorList>
            <person name="Hendrix J."/>
            <person name="Epperson L.E."/>
            <person name="Tong E.I."/>
            <person name="Chan Y.L."/>
            <person name="Hasan N.A."/>
            <person name="Dawrs S.N."/>
            <person name="Norton G.J."/>
            <person name="Virdi R."/>
            <person name="Crooks J.L."/>
            <person name="Chan E.D."/>
            <person name="Honda J.R."/>
            <person name="Strong M."/>
        </authorList>
    </citation>
    <scope>NUCLEOTIDE SEQUENCE [LARGE SCALE GENOMIC DNA]</scope>
    <source>
        <strain evidence="6 7">NJH_HI01</strain>
    </source>
</reference>
<feature type="compositionally biased region" description="Polar residues" evidence="5">
    <location>
        <begin position="223"/>
        <end position="239"/>
    </location>
</feature>
<dbReference type="Pfam" id="PF00145">
    <property type="entry name" value="DNA_methylase"/>
    <property type="match status" value="1"/>
</dbReference>
<dbReference type="Proteomes" id="UP001404845">
    <property type="component" value="Unassembled WGS sequence"/>
</dbReference>
<dbReference type="SUPFAM" id="SSF53335">
    <property type="entry name" value="S-adenosyl-L-methionine-dependent methyltransferases"/>
    <property type="match status" value="1"/>
</dbReference>
<evidence type="ECO:0000256" key="5">
    <source>
        <dbReference type="SAM" id="MobiDB-lite"/>
    </source>
</evidence>
<feature type="compositionally biased region" description="Basic and acidic residues" evidence="5">
    <location>
        <begin position="190"/>
        <end position="200"/>
    </location>
</feature>
<keyword evidence="7" id="KW-1185">Reference proteome</keyword>
<dbReference type="RefSeq" id="WP_345971263.1">
    <property type="nucleotide sequence ID" value="NZ_JAQYXL010000001.1"/>
</dbReference>
<evidence type="ECO:0000256" key="4">
    <source>
        <dbReference type="ARBA" id="ARBA00047422"/>
    </source>
</evidence>
<keyword evidence="2" id="KW-0808">Transferase</keyword>
<gene>
    <name evidence="6" type="ORF">PUR21_16595</name>
</gene>
<dbReference type="EMBL" id="JAQYXL010000001">
    <property type="protein sequence ID" value="MEN3229237.1"/>
    <property type="molecule type" value="Genomic_DNA"/>
</dbReference>
<organism evidence="6 7">
    <name type="scientific">Methylorubrum rhodesianum</name>
    <dbReference type="NCBI Taxonomy" id="29427"/>
    <lineage>
        <taxon>Bacteria</taxon>
        <taxon>Pseudomonadati</taxon>
        <taxon>Pseudomonadota</taxon>
        <taxon>Alphaproteobacteria</taxon>
        <taxon>Hyphomicrobiales</taxon>
        <taxon>Methylobacteriaceae</taxon>
        <taxon>Methylorubrum</taxon>
    </lineage>
</organism>
<comment type="caution">
    <text evidence="6">The sequence shown here is derived from an EMBL/GenBank/DDBJ whole genome shotgun (WGS) entry which is preliminary data.</text>
</comment>